<feature type="domain" description="TonB C-terminal" evidence="12">
    <location>
        <begin position="159"/>
        <end position="255"/>
    </location>
</feature>
<name>A0ABS8D693_9NEIS</name>
<feature type="region of interest" description="Disordered" evidence="10">
    <location>
        <begin position="108"/>
        <end position="159"/>
    </location>
</feature>
<comment type="caution">
    <text evidence="13">The sequence shown here is derived from an EMBL/GenBank/DDBJ whole genome shotgun (WGS) entry which is preliminary data.</text>
</comment>
<organism evidence="13 14">
    <name type="scientific">Leeia speluncae</name>
    <dbReference type="NCBI Taxonomy" id="2884804"/>
    <lineage>
        <taxon>Bacteria</taxon>
        <taxon>Pseudomonadati</taxon>
        <taxon>Pseudomonadota</taxon>
        <taxon>Betaproteobacteria</taxon>
        <taxon>Neisseriales</taxon>
        <taxon>Leeiaceae</taxon>
        <taxon>Leeia</taxon>
    </lineage>
</organism>
<evidence type="ECO:0000256" key="7">
    <source>
        <dbReference type="ARBA" id="ARBA00022927"/>
    </source>
</evidence>
<dbReference type="InterPro" id="IPR037682">
    <property type="entry name" value="TonB_C"/>
</dbReference>
<dbReference type="Proteomes" id="UP001165395">
    <property type="component" value="Unassembled WGS sequence"/>
</dbReference>
<dbReference type="RefSeq" id="WP_227180488.1">
    <property type="nucleotide sequence ID" value="NZ_JAJBZT010000004.1"/>
</dbReference>
<evidence type="ECO:0000256" key="5">
    <source>
        <dbReference type="ARBA" id="ARBA00022519"/>
    </source>
</evidence>
<evidence type="ECO:0000256" key="10">
    <source>
        <dbReference type="SAM" id="MobiDB-lite"/>
    </source>
</evidence>
<evidence type="ECO:0000313" key="13">
    <source>
        <dbReference type="EMBL" id="MCB6183710.1"/>
    </source>
</evidence>
<evidence type="ECO:0000256" key="11">
    <source>
        <dbReference type="SAM" id="Phobius"/>
    </source>
</evidence>
<dbReference type="SUPFAM" id="SSF74653">
    <property type="entry name" value="TolA/TonB C-terminal domain"/>
    <property type="match status" value="1"/>
</dbReference>
<feature type="compositionally biased region" description="Polar residues" evidence="10">
    <location>
        <begin position="125"/>
        <end position="151"/>
    </location>
</feature>
<dbReference type="Gene3D" id="3.30.1150.10">
    <property type="match status" value="1"/>
</dbReference>
<keyword evidence="4" id="KW-1003">Cell membrane</keyword>
<evidence type="ECO:0000259" key="12">
    <source>
        <dbReference type="PROSITE" id="PS52015"/>
    </source>
</evidence>
<feature type="transmembrane region" description="Helical" evidence="11">
    <location>
        <begin position="9"/>
        <end position="31"/>
    </location>
</feature>
<reference evidence="13" key="1">
    <citation type="submission" date="2021-10" db="EMBL/GenBank/DDBJ databases">
        <title>The complete genome sequence of Leeia sp. TBRC 13508.</title>
        <authorList>
            <person name="Charoenyingcharoen P."/>
            <person name="Yukphan P."/>
        </authorList>
    </citation>
    <scope>NUCLEOTIDE SEQUENCE</scope>
    <source>
        <strain evidence="13">TBRC 13508</strain>
    </source>
</reference>
<dbReference type="InterPro" id="IPR006260">
    <property type="entry name" value="TonB/TolA_C"/>
</dbReference>
<keyword evidence="6 11" id="KW-0812">Transmembrane</keyword>
<evidence type="ECO:0000256" key="6">
    <source>
        <dbReference type="ARBA" id="ARBA00022692"/>
    </source>
</evidence>
<dbReference type="PROSITE" id="PS52015">
    <property type="entry name" value="TONB_CTD"/>
    <property type="match status" value="1"/>
</dbReference>
<evidence type="ECO:0000256" key="1">
    <source>
        <dbReference type="ARBA" id="ARBA00004383"/>
    </source>
</evidence>
<keyword evidence="8 11" id="KW-1133">Transmembrane helix</keyword>
<feature type="region of interest" description="Disordered" evidence="10">
    <location>
        <begin position="72"/>
        <end position="95"/>
    </location>
</feature>
<keyword evidence="9 11" id="KW-0472">Membrane</keyword>
<keyword evidence="5" id="KW-0997">Cell inner membrane</keyword>
<evidence type="ECO:0000256" key="8">
    <source>
        <dbReference type="ARBA" id="ARBA00022989"/>
    </source>
</evidence>
<dbReference type="PANTHER" id="PTHR33446:SF2">
    <property type="entry name" value="PROTEIN TONB"/>
    <property type="match status" value="1"/>
</dbReference>
<dbReference type="PANTHER" id="PTHR33446">
    <property type="entry name" value="PROTEIN TONB-RELATED"/>
    <property type="match status" value="1"/>
</dbReference>
<dbReference type="InterPro" id="IPR051045">
    <property type="entry name" value="TonB-dependent_transducer"/>
</dbReference>
<evidence type="ECO:0000313" key="14">
    <source>
        <dbReference type="Proteomes" id="UP001165395"/>
    </source>
</evidence>
<keyword evidence="14" id="KW-1185">Reference proteome</keyword>
<comment type="similarity">
    <text evidence="2">Belongs to the TonB family.</text>
</comment>
<gene>
    <name evidence="13" type="ORF">LIN78_09120</name>
</gene>
<evidence type="ECO:0000256" key="2">
    <source>
        <dbReference type="ARBA" id="ARBA00006555"/>
    </source>
</evidence>
<dbReference type="NCBIfam" id="TIGR01352">
    <property type="entry name" value="tonB_Cterm"/>
    <property type="match status" value="1"/>
</dbReference>
<comment type="subcellular location">
    <subcellularLocation>
        <location evidence="1">Cell inner membrane</location>
        <topology evidence="1">Single-pass membrane protein</topology>
        <orientation evidence="1">Periplasmic side</orientation>
    </subcellularLocation>
</comment>
<protein>
    <submittedName>
        <fullName evidence="13">Energy transducer TonB</fullName>
    </submittedName>
</protein>
<accession>A0ABS8D693</accession>
<keyword evidence="7" id="KW-0653">Protein transport</keyword>
<feature type="compositionally biased region" description="Basic and acidic residues" evidence="10">
    <location>
        <begin position="110"/>
        <end position="123"/>
    </location>
</feature>
<evidence type="ECO:0000256" key="3">
    <source>
        <dbReference type="ARBA" id="ARBA00022448"/>
    </source>
</evidence>
<proteinExistence type="inferred from homology"/>
<dbReference type="Pfam" id="PF03544">
    <property type="entry name" value="TonB_C"/>
    <property type="match status" value="1"/>
</dbReference>
<evidence type="ECO:0000256" key="9">
    <source>
        <dbReference type="ARBA" id="ARBA00023136"/>
    </source>
</evidence>
<sequence>MDFSLKRDIVIWPAVFAGHALLMSILVTVGAEKRVLPDLPVVNVSIAPAEMPTEVEKTEEKLVKEAVPPNAAAKPKVEMPIRKVVKQPPPSSKVETVVAVKNNTSNLASVKEESVKDSVKKSTEPSVESSTQQSAANEKNNSDSANQQAKATESAGAPKRVSALSYIRAPQPQYPAASSRLNEHGRVTLKVMVDEFGRVMEINVQTSSGFSRLDEAAKRAVQQASFKPYVENGRPLKAWALVPIDFGIVEGSSNE</sequence>
<evidence type="ECO:0000256" key="4">
    <source>
        <dbReference type="ARBA" id="ARBA00022475"/>
    </source>
</evidence>
<keyword evidence="3" id="KW-0813">Transport</keyword>
<dbReference type="EMBL" id="JAJBZT010000004">
    <property type="protein sequence ID" value="MCB6183710.1"/>
    <property type="molecule type" value="Genomic_DNA"/>
</dbReference>